<dbReference type="Proteomes" id="UP000319732">
    <property type="component" value="Unassembled WGS sequence"/>
</dbReference>
<dbReference type="PANTHER" id="PTHR33529">
    <property type="entry name" value="SLR0882 PROTEIN-RELATED"/>
    <property type="match status" value="1"/>
</dbReference>
<dbReference type="NCBIfam" id="TIGR04408">
    <property type="entry name" value="LptG_lptG"/>
    <property type="match status" value="1"/>
</dbReference>
<accession>A0A545U8E5</accession>
<evidence type="ECO:0000256" key="2">
    <source>
        <dbReference type="ARBA" id="ARBA00004651"/>
    </source>
</evidence>
<dbReference type="AlphaFoldDB" id="A0A545U8E5"/>
<dbReference type="EMBL" id="VHSG01000003">
    <property type="protein sequence ID" value="TQV85673.1"/>
    <property type="molecule type" value="Genomic_DNA"/>
</dbReference>
<evidence type="ECO:0000256" key="8">
    <source>
        <dbReference type="ARBA" id="ARBA00026081"/>
    </source>
</evidence>
<comment type="similarity">
    <text evidence="3">Belongs to the LptF/LptG family.</text>
</comment>
<gene>
    <name evidence="10" type="primary">lptG</name>
    <name evidence="10" type="ORF">FKG94_02185</name>
</gene>
<evidence type="ECO:0000256" key="3">
    <source>
        <dbReference type="ARBA" id="ARBA00007725"/>
    </source>
</evidence>
<feature type="transmembrane region" description="Helical" evidence="9">
    <location>
        <begin position="12"/>
        <end position="33"/>
    </location>
</feature>
<name>A0A545U8E5_9GAMM</name>
<keyword evidence="11" id="KW-1185">Reference proteome</keyword>
<dbReference type="InterPro" id="IPR005495">
    <property type="entry name" value="LptG/LptF_permease"/>
</dbReference>
<sequence>MRRLNRYVGRAIIGSVATVLLVLVALDGISALVDEMSDRKDAYTGLEVLIYVGLTLPARLYEQIPFAVLVGCLWGLGSLAGASELVVMRAAGVSVARVSWMVLKPVLWFMALGLALGEYVIPYTDQIAESRRALAQGEDRALQSRRGLWSREGDEYMHFNAVLPNGVLFGVTRYGFDERRQLVFSSFTKRATYQGGGVWLEEQGQVTDLSGAEITTSTFTTRRWRTGISPALLNILVLPPEALSIRRLYSYATYLGQQGLGSDEYWLAFWQKLLQPLAAASLVLIAISFIFGPLREVTMGFRVFSGVVVGIVFRTSQDLLGPSSLVFGFSPLLAVLVPILICAAVGVVLLRRSL</sequence>
<feature type="transmembrane region" description="Helical" evidence="9">
    <location>
        <begin position="299"/>
        <end position="316"/>
    </location>
</feature>
<evidence type="ECO:0000313" key="10">
    <source>
        <dbReference type="EMBL" id="TQV85673.1"/>
    </source>
</evidence>
<dbReference type="InterPro" id="IPR030923">
    <property type="entry name" value="LptG"/>
</dbReference>
<feature type="transmembrane region" description="Helical" evidence="9">
    <location>
        <begin position="100"/>
        <end position="121"/>
    </location>
</feature>
<evidence type="ECO:0000256" key="9">
    <source>
        <dbReference type="SAM" id="Phobius"/>
    </source>
</evidence>
<evidence type="ECO:0000313" key="11">
    <source>
        <dbReference type="Proteomes" id="UP000319732"/>
    </source>
</evidence>
<reference evidence="10 11" key="1">
    <citation type="submission" date="2019-06" db="EMBL/GenBank/DDBJ databases">
        <title>Whole genome sequence for Cellvibrionaceae sp. R142.</title>
        <authorList>
            <person name="Wang G."/>
        </authorList>
    </citation>
    <scope>NUCLEOTIDE SEQUENCE [LARGE SCALE GENOMIC DNA]</scope>
    <source>
        <strain evidence="10 11">R142</strain>
    </source>
</reference>
<keyword evidence="6 9" id="KW-1133">Transmembrane helix</keyword>
<dbReference type="RefSeq" id="WP_142902524.1">
    <property type="nucleotide sequence ID" value="NZ_ML660087.1"/>
</dbReference>
<keyword evidence="4" id="KW-1003">Cell membrane</keyword>
<proteinExistence type="inferred from homology"/>
<evidence type="ECO:0000256" key="1">
    <source>
        <dbReference type="ARBA" id="ARBA00002265"/>
    </source>
</evidence>
<evidence type="ECO:0000256" key="4">
    <source>
        <dbReference type="ARBA" id="ARBA00022475"/>
    </source>
</evidence>
<comment type="subcellular location">
    <subcellularLocation>
        <location evidence="2">Cell membrane</location>
        <topology evidence="2">Multi-pass membrane protein</topology>
    </subcellularLocation>
</comment>
<dbReference type="GO" id="GO:0055085">
    <property type="term" value="P:transmembrane transport"/>
    <property type="evidence" value="ECO:0007669"/>
    <property type="project" value="InterPro"/>
</dbReference>
<comment type="subunit">
    <text evidence="8">Component of the lipopolysaccharide transport and assembly complex. The LptBFG transporter is composed of two ATP-binding proteins (LptB) and two transmembrane proteins (LptF and LptG).</text>
</comment>
<feature type="transmembrane region" description="Helical" evidence="9">
    <location>
        <begin position="273"/>
        <end position="292"/>
    </location>
</feature>
<keyword evidence="7 9" id="KW-0472">Membrane</keyword>
<comment type="function">
    <text evidence="1">Part of the ABC transporter complex LptBFG involved in the translocation of lipopolysaccharide (LPS) from the inner membrane to the outer membrane.</text>
</comment>
<dbReference type="PANTHER" id="PTHR33529:SF2">
    <property type="entry name" value="LIPOPOLYSACCHARIDE EXPORT SYSTEM PERMEASE PROTEIN LPTG"/>
    <property type="match status" value="1"/>
</dbReference>
<evidence type="ECO:0000256" key="5">
    <source>
        <dbReference type="ARBA" id="ARBA00022692"/>
    </source>
</evidence>
<dbReference type="OrthoDB" id="9776227at2"/>
<keyword evidence="5 9" id="KW-0812">Transmembrane</keyword>
<dbReference type="Pfam" id="PF03739">
    <property type="entry name" value="LptF_LptG"/>
    <property type="match status" value="1"/>
</dbReference>
<feature type="transmembrane region" description="Helical" evidence="9">
    <location>
        <begin position="328"/>
        <end position="350"/>
    </location>
</feature>
<evidence type="ECO:0000256" key="7">
    <source>
        <dbReference type="ARBA" id="ARBA00023136"/>
    </source>
</evidence>
<organism evidence="10 11">
    <name type="scientific">Exilibacterium tricleocarpae</name>
    <dbReference type="NCBI Taxonomy" id="2591008"/>
    <lineage>
        <taxon>Bacteria</taxon>
        <taxon>Pseudomonadati</taxon>
        <taxon>Pseudomonadota</taxon>
        <taxon>Gammaproteobacteria</taxon>
        <taxon>Cellvibrionales</taxon>
        <taxon>Cellvibrionaceae</taxon>
        <taxon>Exilibacterium</taxon>
    </lineage>
</organism>
<feature type="transmembrane region" description="Helical" evidence="9">
    <location>
        <begin position="64"/>
        <end position="88"/>
    </location>
</feature>
<protein>
    <submittedName>
        <fullName evidence="10">LPS export ABC transporter permease LptG</fullName>
    </submittedName>
</protein>
<comment type="caution">
    <text evidence="10">The sequence shown here is derived from an EMBL/GenBank/DDBJ whole genome shotgun (WGS) entry which is preliminary data.</text>
</comment>
<dbReference type="GO" id="GO:0015920">
    <property type="term" value="P:lipopolysaccharide transport"/>
    <property type="evidence" value="ECO:0007669"/>
    <property type="project" value="TreeGrafter"/>
</dbReference>
<evidence type="ECO:0000256" key="6">
    <source>
        <dbReference type="ARBA" id="ARBA00022989"/>
    </source>
</evidence>
<dbReference type="GO" id="GO:0043190">
    <property type="term" value="C:ATP-binding cassette (ABC) transporter complex"/>
    <property type="evidence" value="ECO:0007669"/>
    <property type="project" value="InterPro"/>
</dbReference>